<sequence length="115" mass="12915">MQCRYMWPRTRATHSRASGLYFFLFIQDSESLGDNSLCHTEQIFFQAKLGLGLSSGSVTSCVTWCTKVCPLDMNETLQNWCSLRLVLPECNDSRGKVGLTNGFLTFIDSGCVERS</sequence>
<keyword evidence="2" id="KW-1185">Reference proteome</keyword>
<accession>A0ABN8XSI1</accession>
<organism evidence="1 2">
    <name type="scientific">Rangifer tarandus platyrhynchus</name>
    <name type="common">Svalbard reindeer</name>
    <dbReference type="NCBI Taxonomy" id="3082113"/>
    <lineage>
        <taxon>Eukaryota</taxon>
        <taxon>Metazoa</taxon>
        <taxon>Chordata</taxon>
        <taxon>Craniata</taxon>
        <taxon>Vertebrata</taxon>
        <taxon>Euteleostomi</taxon>
        <taxon>Mammalia</taxon>
        <taxon>Eutheria</taxon>
        <taxon>Laurasiatheria</taxon>
        <taxon>Artiodactyla</taxon>
        <taxon>Ruminantia</taxon>
        <taxon>Pecora</taxon>
        <taxon>Cervidae</taxon>
        <taxon>Odocoileinae</taxon>
        <taxon>Rangifer</taxon>
    </lineage>
</organism>
<proteinExistence type="predicted"/>
<dbReference type="Proteomes" id="UP001176941">
    <property type="component" value="Chromosome 1"/>
</dbReference>
<evidence type="ECO:0000313" key="2">
    <source>
        <dbReference type="Proteomes" id="UP001176941"/>
    </source>
</evidence>
<evidence type="ECO:0000313" key="1">
    <source>
        <dbReference type="EMBL" id="CAI9152350.1"/>
    </source>
</evidence>
<reference evidence="1" key="1">
    <citation type="submission" date="2023-04" db="EMBL/GenBank/DDBJ databases">
        <authorList>
            <consortium name="ELIXIR-Norway"/>
        </authorList>
    </citation>
    <scope>NUCLEOTIDE SEQUENCE [LARGE SCALE GENOMIC DNA]</scope>
</reference>
<protein>
    <submittedName>
        <fullName evidence="1">Uncharacterized protein</fullName>
    </submittedName>
</protein>
<gene>
    <name evidence="1" type="ORF">MRATA1EN1_LOCUS1312</name>
</gene>
<name>A0ABN8XSI1_RANTA</name>
<dbReference type="EMBL" id="OX459937">
    <property type="protein sequence ID" value="CAI9152350.1"/>
    <property type="molecule type" value="Genomic_DNA"/>
</dbReference>